<protein>
    <submittedName>
        <fullName evidence="5">Alpha-amylase</fullName>
    </submittedName>
</protein>
<dbReference type="AlphaFoldDB" id="A0A3G8M2B8"/>
<organism evidence="5 6">
    <name type="scientific">Methylocystis rosea</name>
    <dbReference type="NCBI Taxonomy" id="173366"/>
    <lineage>
        <taxon>Bacteria</taxon>
        <taxon>Pseudomonadati</taxon>
        <taxon>Pseudomonadota</taxon>
        <taxon>Alphaproteobacteria</taxon>
        <taxon>Hyphomicrobiales</taxon>
        <taxon>Methylocystaceae</taxon>
        <taxon>Methylocystis</taxon>
    </lineage>
</organism>
<name>A0A3G8M2B8_9HYPH</name>
<dbReference type="PANTHER" id="PTHR10357">
    <property type="entry name" value="ALPHA-AMYLASE FAMILY MEMBER"/>
    <property type="match status" value="1"/>
</dbReference>
<dbReference type="SUPFAM" id="SSF51445">
    <property type="entry name" value="(Trans)glycosidases"/>
    <property type="match status" value="1"/>
</dbReference>
<dbReference type="Pfam" id="PF00128">
    <property type="entry name" value="Alpha-amylase"/>
    <property type="match status" value="1"/>
</dbReference>
<dbReference type="Gene3D" id="2.60.40.1180">
    <property type="entry name" value="Golgi alpha-mannosidase II"/>
    <property type="match status" value="1"/>
</dbReference>
<keyword evidence="2" id="KW-0378">Hydrolase</keyword>
<sequence length="528" mass="59589">MSNDWWRTATIYQIYPRSFQDTNADGVGDLNGVRYRLDYLVWLGIDAIWLSPFYPSPMHDFGYDVANYCDVDPLFGSLDDFDALVSAAHAKSLKIIIDFVPNHTSNEHPWFLASSSGRDNPLRDWYLWRDAQPDGGPPNNWFSHFGGSAWSWDERTQQYYLHSFLPEQPDLNWRNPQVRAAMYDVLRFWLRRGVDGFRVDVISHIVKDAAFRDNPANPNFAGEGPDIARLAQTYSSDQPEVHDVIAEIRRVVDEFPDRVLIGEIYLPIERLVAYYGKELGGVHLPFNFQLLDARWDAATIANIIEMYEAALPPGAWPNWVLSNHDRPRIAARVGAAQARLATMLLLTLHGTPTLYYGDEIGIGHVDIALERAQDPWGMREPDLGVGRDPSRTPMQWDASAFAGFSTREPWLPLTPDFATRNVATMREDDMCILRLTSKLLHYRHAHSALGIGSQRLLHASDHVLAYERLQGADQILVALNFCHDTRSFSLPNGLSGAVALSTHSGRSGERVPAKLELRGDEGIVIKIG</sequence>
<dbReference type="PANTHER" id="PTHR10357:SF179">
    <property type="entry name" value="NEUTRAL AND BASIC AMINO ACID TRANSPORT PROTEIN RBAT"/>
    <property type="match status" value="1"/>
</dbReference>
<dbReference type="InterPro" id="IPR006047">
    <property type="entry name" value="GH13_cat_dom"/>
</dbReference>
<reference evidence="5 6" key="1">
    <citation type="submission" date="2018-11" db="EMBL/GenBank/DDBJ databases">
        <title>Genome squencing of methanotrophic bacteria isolated from alkaline groundwater in Korea.</title>
        <authorList>
            <person name="Nguyen L.N."/>
        </authorList>
    </citation>
    <scope>NUCLEOTIDE SEQUENCE [LARGE SCALE GENOMIC DNA]</scope>
    <source>
        <strain evidence="5 6">GW6</strain>
    </source>
</reference>
<dbReference type="InterPro" id="IPR013780">
    <property type="entry name" value="Glyco_hydro_b"/>
</dbReference>
<dbReference type="FunFam" id="3.90.400.10:FF:000002">
    <property type="entry name" value="Sucrose isomerase"/>
    <property type="match status" value="1"/>
</dbReference>
<evidence type="ECO:0000256" key="1">
    <source>
        <dbReference type="ARBA" id="ARBA00008061"/>
    </source>
</evidence>
<accession>A0A3G8M2B8</accession>
<dbReference type="SMART" id="SM00642">
    <property type="entry name" value="Aamy"/>
    <property type="match status" value="1"/>
</dbReference>
<keyword evidence="3" id="KW-0326">Glycosidase</keyword>
<dbReference type="InterPro" id="IPR045857">
    <property type="entry name" value="O16G_dom_2"/>
</dbReference>
<evidence type="ECO:0000313" key="6">
    <source>
        <dbReference type="Proteomes" id="UP000273982"/>
    </source>
</evidence>
<dbReference type="EMBL" id="CP034086">
    <property type="protein sequence ID" value="AZG75272.1"/>
    <property type="molecule type" value="Genomic_DNA"/>
</dbReference>
<dbReference type="GO" id="GO:0004556">
    <property type="term" value="F:alpha-amylase activity"/>
    <property type="evidence" value="ECO:0007669"/>
    <property type="project" value="TreeGrafter"/>
</dbReference>
<proteinExistence type="inferred from homology"/>
<comment type="similarity">
    <text evidence="1">Belongs to the glycosyl hydrolase 13 family.</text>
</comment>
<dbReference type="SUPFAM" id="SSF51011">
    <property type="entry name" value="Glycosyl hydrolase domain"/>
    <property type="match status" value="1"/>
</dbReference>
<evidence type="ECO:0000259" key="4">
    <source>
        <dbReference type="SMART" id="SM00642"/>
    </source>
</evidence>
<dbReference type="GO" id="GO:0009313">
    <property type="term" value="P:oligosaccharide catabolic process"/>
    <property type="evidence" value="ECO:0007669"/>
    <property type="project" value="TreeGrafter"/>
</dbReference>
<dbReference type="InterPro" id="IPR017853">
    <property type="entry name" value="GH"/>
</dbReference>
<feature type="domain" description="Glycosyl hydrolase family 13 catalytic" evidence="4">
    <location>
        <begin position="13"/>
        <end position="391"/>
    </location>
</feature>
<dbReference type="Gene3D" id="3.90.400.10">
    <property type="entry name" value="Oligo-1,6-glucosidase, Domain 2"/>
    <property type="match status" value="1"/>
</dbReference>
<dbReference type="Proteomes" id="UP000273982">
    <property type="component" value="Chromosome"/>
</dbReference>
<dbReference type="Gene3D" id="3.20.20.80">
    <property type="entry name" value="Glycosidases"/>
    <property type="match status" value="2"/>
</dbReference>
<evidence type="ECO:0000256" key="2">
    <source>
        <dbReference type="ARBA" id="ARBA00022801"/>
    </source>
</evidence>
<gene>
    <name evidence="5" type="ORF">EHO51_00025</name>
</gene>
<evidence type="ECO:0000256" key="3">
    <source>
        <dbReference type="ARBA" id="ARBA00023295"/>
    </source>
</evidence>
<dbReference type="RefSeq" id="WP_124737178.1">
    <property type="nucleotide sequence ID" value="NZ_CP034086.1"/>
</dbReference>
<dbReference type="CDD" id="cd11331">
    <property type="entry name" value="AmyAc_OligoGlu_like"/>
    <property type="match status" value="1"/>
</dbReference>
<dbReference type="KEGG" id="mros:EHO51_00025"/>
<evidence type="ECO:0000313" key="5">
    <source>
        <dbReference type="EMBL" id="AZG75272.1"/>
    </source>
</evidence>